<protein>
    <recommendedName>
        <fullName evidence="2">Phosphoenolpyruvate carboxylase</fullName>
    </recommendedName>
</protein>
<reference evidence="3 4" key="1">
    <citation type="submission" date="2020-08" db="EMBL/GenBank/DDBJ databases">
        <title>Genomic Encyclopedia of Type Strains, Phase IV (KMG-IV): sequencing the most valuable type-strain genomes for metagenomic binning, comparative biology and taxonomic classification.</title>
        <authorList>
            <person name="Goeker M."/>
        </authorList>
    </citation>
    <scope>NUCLEOTIDE SEQUENCE [LARGE SCALE GENOMIC DNA]</scope>
    <source>
        <strain evidence="3 4">DSM 25622</strain>
    </source>
</reference>
<evidence type="ECO:0000256" key="1">
    <source>
        <dbReference type="ARBA" id="ARBA00003670"/>
    </source>
</evidence>
<comment type="function">
    <text evidence="1">Forms oxaloacetate, a four-carbon dicarboxylic acid source for the tricarboxylic acid cycle.</text>
</comment>
<sequence>MDDAAARPDTSLDLLHLAANARAQGRGDPFAAPALAMALAISRRIDDGELDLPALRAALRRIGDMAFADRAARLARQVGGTDPEATDAALIGVASRAARPDPADSPVPFAAFRTACERPRAAAVFTAHPTFSLPRATNRALAEAACGAPVPEGLPLRPVPPDLEEEFSQAVEAITNGRDALDRLSAAFLGVAREIWPDRWRSLLPAPVILSSWVGYDTDGRTDIGWQDTLRLRLRMKELGLARLEAQVAALPPEGAEPLRERIALALEAVRAQIAACPPPNPSGGSPEPEAAQRFALALVGRREEALTTPEPLLELFGGAIAAAPDDAARLALLVARSGLVGHGLSLAHTHVRLNSAQLHNAARLRVPALGGAPDDAARRRALFGAINAALEEARPEPVDTGGLLSESASAMRLMMTVAQIAKHIDASQPVRFLVAETESGYTLLCALLLARLCGAERHVEISPLFETAEALERRGERVIEEALRSPHWRAYLKGIGRLCLQFGYSDSGRYVGQPAASHLIERLKLRVADLLARHGLADLEVVLFDTHGEGLGRGGHPDGLAARFEYLDPPATRAAFAAQRIATRLETSFQGGDGYQLFGTRALAQATVARIAEHAFAPLPGEITDPVYAEAGFAADLFAGMRGAMAGLVEDPGYAGLLGGFGPALLDRTGSRPAARQSDTGGPATIRHPRELRAIPNNAVLQQLGFLANLTQGLGAGAAREPEGFADLLRKSPRFAGAMAFARAGLTLSDTEVLRGYVASLDPGMWLDRAANARNPFNATALAAVATALEEQGLGDPVRRVFRRLLADDTALRAAWPAEGERPRMSDRLFAVHALRLLLIHRIWMRAVNIPEFSPRHGVTRDGLLRRLLRLDVEEAAKLLDQVFPAHEPPSAALDYGEPPSPRRAGYGREHAELMEPLRELFAMVREASAVVSLECGAHG</sequence>
<dbReference type="SUPFAM" id="SSF51621">
    <property type="entry name" value="Phosphoenolpyruvate/pyruvate domain"/>
    <property type="match status" value="1"/>
</dbReference>
<organism evidence="3 4">
    <name type="scientific">Muricoccus pecuniae</name>
    <dbReference type="NCBI Taxonomy" id="693023"/>
    <lineage>
        <taxon>Bacteria</taxon>
        <taxon>Pseudomonadati</taxon>
        <taxon>Pseudomonadota</taxon>
        <taxon>Alphaproteobacteria</taxon>
        <taxon>Acetobacterales</taxon>
        <taxon>Roseomonadaceae</taxon>
        <taxon>Muricoccus</taxon>
    </lineage>
</organism>
<keyword evidence="3" id="KW-0456">Lyase</keyword>
<evidence type="ECO:0000313" key="4">
    <source>
        <dbReference type="Proteomes" id="UP000580654"/>
    </source>
</evidence>
<dbReference type="GO" id="GO:0008964">
    <property type="term" value="F:phosphoenolpyruvate carboxylase activity"/>
    <property type="evidence" value="ECO:0007669"/>
    <property type="project" value="InterPro"/>
</dbReference>
<evidence type="ECO:0000313" key="3">
    <source>
        <dbReference type="EMBL" id="MBB5692050.1"/>
    </source>
</evidence>
<dbReference type="InterPro" id="IPR015813">
    <property type="entry name" value="Pyrv/PenolPyrv_kinase-like_dom"/>
</dbReference>
<proteinExistence type="predicted"/>
<dbReference type="AlphaFoldDB" id="A0A840XXU1"/>
<dbReference type="GO" id="GO:0006099">
    <property type="term" value="P:tricarboxylic acid cycle"/>
    <property type="evidence" value="ECO:0007669"/>
    <property type="project" value="InterPro"/>
</dbReference>
<comment type="caution">
    <text evidence="3">The sequence shown here is derived from an EMBL/GenBank/DDBJ whole genome shotgun (WGS) entry which is preliminary data.</text>
</comment>
<dbReference type="GO" id="GO:0015977">
    <property type="term" value="P:carbon fixation"/>
    <property type="evidence" value="ECO:0007669"/>
    <property type="project" value="InterPro"/>
</dbReference>
<dbReference type="Proteomes" id="UP000580654">
    <property type="component" value="Unassembled WGS sequence"/>
</dbReference>
<dbReference type="InterPro" id="IPR021135">
    <property type="entry name" value="PEP_COase"/>
</dbReference>
<dbReference type="RefSeq" id="WP_184512657.1">
    <property type="nucleotide sequence ID" value="NZ_JACIJD010000001.1"/>
</dbReference>
<dbReference type="Pfam" id="PF00311">
    <property type="entry name" value="PEPcase"/>
    <property type="match status" value="1"/>
</dbReference>
<accession>A0A840XXU1</accession>
<name>A0A840XXU1_9PROT</name>
<dbReference type="EMBL" id="JACIJD010000001">
    <property type="protein sequence ID" value="MBB5692050.1"/>
    <property type="molecule type" value="Genomic_DNA"/>
</dbReference>
<evidence type="ECO:0000256" key="2">
    <source>
        <dbReference type="ARBA" id="ARBA00022419"/>
    </source>
</evidence>
<keyword evidence="3" id="KW-0670">Pyruvate</keyword>
<keyword evidence="4" id="KW-1185">Reference proteome</keyword>
<gene>
    <name evidence="3" type="ORF">FHS87_000061</name>
</gene>